<keyword evidence="1 2" id="KW-0812">Transmembrane</keyword>
<name>I7MAW9_TETTS</name>
<dbReference type="AlphaFoldDB" id="I7MAW9"/>
<evidence type="ECO:0000313" key="3">
    <source>
        <dbReference type="Proteomes" id="UP000009168"/>
    </source>
</evidence>
<proteinExistence type="predicted"/>
<dbReference type="Proteomes" id="UP000009168">
    <property type="component" value="Unassembled WGS sequence"/>
</dbReference>
<organism evidence="2 3">
    <name type="scientific">Tetrahymena thermophila (strain SB210)</name>
    <dbReference type="NCBI Taxonomy" id="312017"/>
    <lineage>
        <taxon>Eukaryota</taxon>
        <taxon>Sar</taxon>
        <taxon>Alveolata</taxon>
        <taxon>Ciliophora</taxon>
        <taxon>Intramacronucleata</taxon>
        <taxon>Oligohymenophorea</taxon>
        <taxon>Hymenostomatida</taxon>
        <taxon>Tetrahymenina</taxon>
        <taxon>Tetrahymenidae</taxon>
        <taxon>Tetrahymena</taxon>
    </lineage>
</organism>
<protein>
    <submittedName>
        <fullName evidence="2">Transmembrane protein, putative</fullName>
    </submittedName>
</protein>
<keyword evidence="1" id="KW-1133">Transmembrane helix</keyword>
<sequence length="318" mass="36906">MNNLPLADKVTFLKWSKLYFVALIILFLITAYINPSPPLTPRQQYQIKKQEDKKLMDLIKCCSINGVYSFDKDFTTTTYNPLSMFYNYEDQAFYLAQFINEKKSEINTFSIANSTQSTKGYVESQLLYVYSDDSKINYISKSNDDKLESKQLVENITEKINKLVPQPKAVCYSKSVTKGTKKSEILIFDNQHHLHIMDNKFENPKREIELSGFDQIKKLENFQIASLLNYLLILESNSSKIHVFEKQDGKFVKTIDIEEVSKFASRGVEIGQQEDTLIHPNTITTNEYDQTVYLFGKGWNGIYGFNFRQSELNIQLEL</sequence>
<keyword evidence="1" id="KW-0472">Membrane</keyword>
<dbReference type="EMBL" id="GG662299">
    <property type="protein sequence ID" value="EAS06299.2"/>
    <property type="molecule type" value="Genomic_DNA"/>
</dbReference>
<dbReference type="GeneID" id="7836720"/>
<evidence type="ECO:0000313" key="2">
    <source>
        <dbReference type="EMBL" id="EAS06299.2"/>
    </source>
</evidence>
<gene>
    <name evidence="2" type="ORF">TTHERM_00329790</name>
</gene>
<reference evidence="3" key="1">
    <citation type="journal article" date="2006" name="PLoS Biol.">
        <title>Macronuclear genome sequence of the ciliate Tetrahymena thermophila, a model eukaryote.</title>
        <authorList>
            <person name="Eisen J.A."/>
            <person name="Coyne R.S."/>
            <person name="Wu M."/>
            <person name="Wu D."/>
            <person name="Thiagarajan M."/>
            <person name="Wortman J.R."/>
            <person name="Badger J.H."/>
            <person name="Ren Q."/>
            <person name="Amedeo P."/>
            <person name="Jones K.M."/>
            <person name="Tallon L.J."/>
            <person name="Delcher A.L."/>
            <person name="Salzberg S.L."/>
            <person name="Silva J.C."/>
            <person name="Haas B.J."/>
            <person name="Majoros W.H."/>
            <person name="Farzad M."/>
            <person name="Carlton J.M."/>
            <person name="Smith R.K. Jr."/>
            <person name="Garg J."/>
            <person name="Pearlman R.E."/>
            <person name="Karrer K.M."/>
            <person name="Sun L."/>
            <person name="Manning G."/>
            <person name="Elde N.C."/>
            <person name="Turkewitz A.P."/>
            <person name="Asai D.J."/>
            <person name="Wilkes D.E."/>
            <person name="Wang Y."/>
            <person name="Cai H."/>
            <person name="Collins K."/>
            <person name="Stewart B.A."/>
            <person name="Lee S.R."/>
            <person name="Wilamowska K."/>
            <person name="Weinberg Z."/>
            <person name="Ruzzo W.L."/>
            <person name="Wloga D."/>
            <person name="Gaertig J."/>
            <person name="Frankel J."/>
            <person name="Tsao C.-C."/>
            <person name="Gorovsky M.A."/>
            <person name="Keeling P.J."/>
            <person name="Waller R.F."/>
            <person name="Patron N.J."/>
            <person name="Cherry J.M."/>
            <person name="Stover N.A."/>
            <person name="Krieger C.J."/>
            <person name="del Toro C."/>
            <person name="Ryder H.F."/>
            <person name="Williamson S.C."/>
            <person name="Barbeau R.A."/>
            <person name="Hamilton E.P."/>
            <person name="Orias E."/>
        </authorList>
    </citation>
    <scope>NUCLEOTIDE SEQUENCE [LARGE SCALE GENOMIC DNA]</scope>
    <source>
        <strain evidence="3">SB210</strain>
    </source>
</reference>
<accession>I7MAW9</accession>
<evidence type="ECO:0000256" key="1">
    <source>
        <dbReference type="SAM" id="Phobius"/>
    </source>
</evidence>
<dbReference type="KEGG" id="tet:TTHERM_00329790"/>
<feature type="transmembrane region" description="Helical" evidence="1">
    <location>
        <begin position="12"/>
        <end position="33"/>
    </location>
</feature>
<dbReference type="InParanoid" id="I7MAW9"/>
<dbReference type="RefSeq" id="XP_001026544.2">
    <property type="nucleotide sequence ID" value="XM_001026544.2"/>
</dbReference>
<keyword evidence="3" id="KW-1185">Reference proteome</keyword>